<protein>
    <submittedName>
        <fullName evidence="3">Uncharacterized protein</fullName>
    </submittedName>
</protein>
<dbReference type="PANTHER" id="PTHR11006:SF4">
    <property type="entry name" value="PROTEIN ARGININE N-METHYLTRANSFERASE 7"/>
    <property type="match status" value="1"/>
</dbReference>
<accession>A0A8S2WYD1</accession>
<dbReference type="Gene3D" id="3.40.50.150">
    <property type="entry name" value="Vaccinia Virus protein VP39"/>
    <property type="match status" value="1"/>
</dbReference>
<gene>
    <name evidence="2" type="ORF">BYL167_LOCUS29673</name>
    <name evidence="3" type="ORF">SMN809_LOCUS33366</name>
</gene>
<reference evidence="3" key="1">
    <citation type="submission" date="2021-02" db="EMBL/GenBank/DDBJ databases">
        <authorList>
            <person name="Nowell W R."/>
        </authorList>
    </citation>
    <scope>NUCLEOTIDE SEQUENCE</scope>
</reference>
<proteinExistence type="predicted"/>
<dbReference type="Proteomes" id="UP000676336">
    <property type="component" value="Unassembled WGS sequence"/>
</dbReference>
<name>A0A8S2WYD1_9BILA</name>
<dbReference type="SUPFAM" id="SSF53335">
    <property type="entry name" value="S-adenosyl-L-methionine-dependent methyltransferases"/>
    <property type="match status" value="1"/>
</dbReference>
<dbReference type="GO" id="GO:0042054">
    <property type="term" value="F:histone methyltransferase activity"/>
    <property type="evidence" value="ECO:0007669"/>
    <property type="project" value="TreeGrafter"/>
</dbReference>
<dbReference type="PANTHER" id="PTHR11006">
    <property type="entry name" value="PROTEIN ARGININE N-METHYLTRANSFERASE"/>
    <property type="match status" value="1"/>
</dbReference>
<dbReference type="AlphaFoldDB" id="A0A8S2WYD1"/>
<evidence type="ECO:0000313" key="3">
    <source>
        <dbReference type="EMBL" id="CAF4466134.1"/>
    </source>
</evidence>
<dbReference type="EMBL" id="CAJOBI010072877">
    <property type="protein sequence ID" value="CAF4466134.1"/>
    <property type="molecule type" value="Genomic_DNA"/>
</dbReference>
<dbReference type="InterPro" id="IPR029063">
    <property type="entry name" value="SAM-dependent_MTases_sf"/>
</dbReference>
<evidence type="ECO:0000313" key="4">
    <source>
        <dbReference type="Proteomes" id="UP000676336"/>
    </source>
</evidence>
<dbReference type="InterPro" id="IPR025799">
    <property type="entry name" value="Arg_MeTrfase"/>
</dbReference>
<sequence length="63" mass="7007">MAKIAKKCIEKNGLSDRINVIDKRSTELDLDKDLQGDRINIIVAEVFDTELIGEGGLRTFSEA</sequence>
<dbReference type="GO" id="GO:0016274">
    <property type="term" value="F:protein-arginine N-methyltransferase activity"/>
    <property type="evidence" value="ECO:0007669"/>
    <property type="project" value="InterPro"/>
</dbReference>
<organism evidence="3 4">
    <name type="scientific">Rotaria magnacalcarata</name>
    <dbReference type="NCBI Taxonomy" id="392030"/>
    <lineage>
        <taxon>Eukaryota</taxon>
        <taxon>Metazoa</taxon>
        <taxon>Spiralia</taxon>
        <taxon>Gnathifera</taxon>
        <taxon>Rotifera</taxon>
        <taxon>Eurotatoria</taxon>
        <taxon>Bdelloidea</taxon>
        <taxon>Philodinida</taxon>
        <taxon>Philodinidae</taxon>
        <taxon>Rotaria</taxon>
    </lineage>
</organism>
<evidence type="ECO:0000256" key="1">
    <source>
        <dbReference type="ARBA" id="ARBA00022691"/>
    </source>
</evidence>
<comment type="caution">
    <text evidence="3">The sequence shown here is derived from an EMBL/GenBank/DDBJ whole genome shotgun (WGS) entry which is preliminary data.</text>
</comment>
<feature type="non-terminal residue" evidence="3">
    <location>
        <position position="63"/>
    </location>
</feature>
<evidence type="ECO:0000313" key="2">
    <source>
        <dbReference type="EMBL" id="CAF4355746.1"/>
    </source>
</evidence>
<dbReference type="EMBL" id="CAJOBH010046244">
    <property type="protein sequence ID" value="CAF4355746.1"/>
    <property type="molecule type" value="Genomic_DNA"/>
</dbReference>
<dbReference type="Proteomes" id="UP000681967">
    <property type="component" value="Unassembled WGS sequence"/>
</dbReference>
<keyword evidence="1" id="KW-0949">S-adenosyl-L-methionine</keyword>